<dbReference type="SUPFAM" id="SSF54593">
    <property type="entry name" value="Glyoxalase/Bleomycin resistance protein/Dihydroxybiphenyl dioxygenase"/>
    <property type="match status" value="1"/>
</dbReference>
<dbReference type="EMBL" id="CAXAMM010039010">
    <property type="protein sequence ID" value="CAK9082895.1"/>
    <property type="molecule type" value="Genomic_DNA"/>
</dbReference>
<gene>
    <name evidence="1" type="ORF">SCF082_LOCUS39372</name>
</gene>
<name>A0ABP0Q7A9_9DINO</name>
<accession>A0ABP0Q7A9</accession>
<comment type="caution">
    <text evidence="1">The sequence shown here is derived from an EMBL/GenBank/DDBJ whole genome shotgun (WGS) entry which is preliminary data.</text>
</comment>
<sequence>MGIMASALQMVEDVMGKIVQGLLMPKVAPAWYAGTRRLTEFPEAAAESLLLMGFVTLEVPDIEVAMSFFVSGLGAKEGAEVDGAKVVQIGASQLRLVPSGKRADLAAWPGQFYVWVEDSKATLSSCQSLEKSTAEVIQEVYHIKEEGAADAILLQDPAGQNSFVVNQAPLGGMATTMRSVLPGTDKVSNTLALIGLTHPIAAGQAGGVVRFYSQFLGASVSRTKQAQ</sequence>
<reference evidence="1 2" key="1">
    <citation type="submission" date="2024-02" db="EMBL/GenBank/DDBJ databases">
        <authorList>
            <person name="Chen Y."/>
            <person name="Shah S."/>
            <person name="Dougan E. K."/>
            <person name="Thang M."/>
            <person name="Chan C."/>
        </authorList>
    </citation>
    <scope>NUCLEOTIDE SEQUENCE [LARGE SCALE GENOMIC DNA]</scope>
</reference>
<keyword evidence="2" id="KW-1185">Reference proteome</keyword>
<protein>
    <submittedName>
        <fullName evidence="1">Uncharacterized protein</fullName>
    </submittedName>
</protein>
<organism evidence="1 2">
    <name type="scientific">Durusdinium trenchii</name>
    <dbReference type="NCBI Taxonomy" id="1381693"/>
    <lineage>
        <taxon>Eukaryota</taxon>
        <taxon>Sar</taxon>
        <taxon>Alveolata</taxon>
        <taxon>Dinophyceae</taxon>
        <taxon>Suessiales</taxon>
        <taxon>Symbiodiniaceae</taxon>
        <taxon>Durusdinium</taxon>
    </lineage>
</organism>
<evidence type="ECO:0000313" key="2">
    <source>
        <dbReference type="Proteomes" id="UP001642464"/>
    </source>
</evidence>
<dbReference type="Gene3D" id="3.10.180.10">
    <property type="entry name" value="2,3-Dihydroxybiphenyl 1,2-Dioxygenase, domain 1"/>
    <property type="match status" value="1"/>
</dbReference>
<proteinExistence type="predicted"/>
<evidence type="ECO:0000313" key="1">
    <source>
        <dbReference type="EMBL" id="CAK9082895.1"/>
    </source>
</evidence>
<dbReference type="Proteomes" id="UP001642464">
    <property type="component" value="Unassembled WGS sequence"/>
</dbReference>
<dbReference type="InterPro" id="IPR029068">
    <property type="entry name" value="Glyas_Bleomycin-R_OHBP_Dase"/>
</dbReference>